<dbReference type="EMBL" id="ADBL01002294">
    <property type="status" value="NOT_ANNOTATED_CDS"/>
    <property type="molecule type" value="Genomic_DNA"/>
</dbReference>
<gene>
    <name evidence="1" type="ORF">MAPG_10247</name>
</gene>
<dbReference type="OMA" id="QSITRWI"/>
<keyword evidence="3" id="KW-1185">Reference proteome</keyword>
<dbReference type="EnsemblFungi" id="MAPG_10247T0">
    <property type="protein sequence ID" value="MAPG_10247T0"/>
    <property type="gene ID" value="MAPG_10247"/>
</dbReference>
<evidence type="ECO:0000313" key="2">
    <source>
        <dbReference type="EnsemblFungi" id="MAPG_10247T0"/>
    </source>
</evidence>
<dbReference type="Gene3D" id="3.40.50.150">
    <property type="entry name" value="Vaccinia Virus protein VP39"/>
    <property type="match status" value="1"/>
</dbReference>
<dbReference type="Proteomes" id="UP000011715">
    <property type="component" value="Unassembled WGS sequence"/>
</dbReference>
<dbReference type="OrthoDB" id="429813at2759"/>
<dbReference type="AlphaFoldDB" id="A0A0C4EC33"/>
<evidence type="ECO:0000313" key="1">
    <source>
        <dbReference type="EMBL" id="KLU90393.1"/>
    </source>
</evidence>
<reference evidence="1" key="3">
    <citation type="submission" date="2011-03" db="EMBL/GenBank/DDBJ databases">
        <title>Annotation of Magnaporthe poae ATCC 64411.</title>
        <authorList>
            <person name="Ma L.-J."/>
            <person name="Dead R."/>
            <person name="Young S.K."/>
            <person name="Zeng Q."/>
            <person name="Gargeya S."/>
            <person name="Fitzgerald M."/>
            <person name="Haas B."/>
            <person name="Abouelleil A."/>
            <person name="Alvarado L."/>
            <person name="Arachchi H.M."/>
            <person name="Berlin A."/>
            <person name="Brown A."/>
            <person name="Chapman S.B."/>
            <person name="Chen Z."/>
            <person name="Dunbar C."/>
            <person name="Freedman E."/>
            <person name="Gearin G."/>
            <person name="Gellesch M."/>
            <person name="Goldberg J."/>
            <person name="Griggs A."/>
            <person name="Gujja S."/>
            <person name="Heiman D."/>
            <person name="Howarth C."/>
            <person name="Larson L."/>
            <person name="Lui A."/>
            <person name="MacDonald P.J.P."/>
            <person name="Mehta T."/>
            <person name="Montmayeur A."/>
            <person name="Murphy C."/>
            <person name="Neiman D."/>
            <person name="Pearson M."/>
            <person name="Priest M."/>
            <person name="Roberts A."/>
            <person name="Saif S."/>
            <person name="Shea T."/>
            <person name="Shenoy N."/>
            <person name="Sisk P."/>
            <person name="Stolte C."/>
            <person name="Sykes S."/>
            <person name="Yandava C."/>
            <person name="Wortman J."/>
            <person name="Nusbaum C."/>
            <person name="Birren B."/>
        </authorList>
    </citation>
    <scope>NUCLEOTIDE SEQUENCE</scope>
    <source>
        <strain evidence="1">ATCC 64411</strain>
    </source>
</reference>
<dbReference type="VEuPathDB" id="FungiDB:MAPG_10247"/>
<reference evidence="2" key="4">
    <citation type="journal article" date="2015" name="G3 (Bethesda)">
        <title>Genome sequences of three phytopathogenic species of the Magnaporthaceae family of fungi.</title>
        <authorList>
            <person name="Okagaki L.H."/>
            <person name="Nunes C.C."/>
            <person name="Sailsbery J."/>
            <person name="Clay B."/>
            <person name="Brown D."/>
            <person name="John T."/>
            <person name="Oh Y."/>
            <person name="Young N."/>
            <person name="Fitzgerald M."/>
            <person name="Haas B.J."/>
            <person name="Zeng Q."/>
            <person name="Young S."/>
            <person name="Adiconis X."/>
            <person name="Fan L."/>
            <person name="Levin J.Z."/>
            <person name="Mitchell T.K."/>
            <person name="Okubara P.A."/>
            <person name="Farman M.L."/>
            <person name="Kohn L.M."/>
            <person name="Birren B."/>
            <person name="Ma L.-J."/>
            <person name="Dean R.A."/>
        </authorList>
    </citation>
    <scope>NUCLEOTIDE SEQUENCE</scope>
    <source>
        <strain evidence="2">ATCC 64411 / 73-15</strain>
    </source>
</reference>
<dbReference type="STRING" id="644358.A0A0C4EC33"/>
<organism evidence="2 3">
    <name type="scientific">Magnaporthiopsis poae (strain ATCC 64411 / 73-15)</name>
    <name type="common">Kentucky bluegrass fungus</name>
    <name type="synonym">Magnaporthe poae</name>
    <dbReference type="NCBI Taxonomy" id="644358"/>
    <lineage>
        <taxon>Eukaryota</taxon>
        <taxon>Fungi</taxon>
        <taxon>Dikarya</taxon>
        <taxon>Ascomycota</taxon>
        <taxon>Pezizomycotina</taxon>
        <taxon>Sordariomycetes</taxon>
        <taxon>Sordariomycetidae</taxon>
        <taxon>Magnaporthales</taxon>
        <taxon>Magnaporthaceae</taxon>
        <taxon>Magnaporthiopsis</taxon>
    </lineage>
</organism>
<reference evidence="1" key="2">
    <citation type="submission" date="2010-05" db="EMBL/GenBank/DDBJ databases">
        <title>The Genome Sequence of Magnaporthe poae strain ATCC 64411.</title>
        <authorList>
            <consortium name="The Broad Institute Genome Sequencing Platform"/>
            <consortium name="Broad Institute Genome Sequencing Center for Infectious Disease"/>
            <person name="Ma L.-J."/>
            <person name="Dead R."/>
            <person name="Young S."/>
            <person name="Zeng Q."/>
            <person name="Koehrsen M."/>
            <person name="Alvarado L."/>
            <person name="Berlin A."/>
            <person name="Chapman S.B."/>
            <person name="Chen Z."/>
            <person name="Freedman E."/>
            <person name="Gellesch M."/>
            <person name="Goldberg J."/>
            <person name="Griggs A."/>
            <person name="Gujja S."/>
            <person name="Heilman E.R."/>
            <person name="Heiman D."/>
            <person name="Hepburn T."/>
            <person name="Howarth C."/>
            <person name="Jen D."/>
            <person name="Larson L."/>
            <person name="Mehta T."/>
            <person name="Neiman D."/>
            <person name="Pearson M."/>
            <person name="Roberts A."/>
            <person name="Saif S."/>
            <person name="Shea T."/>
            <person name="Shenoy N."/>
            <person name="Sisk P."/>
            <person name="Stolte C."/>
            <person name="Sykes S."/>
            <person name="Walk T."/>
            <person name="White J."/>
            <person name="Yandava C."/>
            <person name="Haas B."/>
            <person name="Nusbaum C."/>
            <person name="Birren B."/>
        </authorList>
    </citation>
    <scope>NUCLEOTIDE SEQUENCE</scope>
    <source>
        <strain evidence="1">ATCC 64411</strain>
    </source>
</reference>
<evidence type="ECO:0000313" key="3">
    <source>
        <dbReference type="Proteomes" id="UP000011715"/>
    </source>
</evidence>
<dbReference type="EMBL" id="GL876975">
    <property type="protein sequence ID" value="KLU90393.1"/>
    <property type="molecule type" value="Genomic_DNA"/>
</dbReference>
<accession>A0A0C4EC33</accession>
<dbReference type="eggNOG" id="KOG1202">
    <property type="taxonomic scope" value="Eukaryota"/>
</dbReference>
<dbReference type="InterPro" id="IPR029063">
    <property type="entry name" value="SAM-dependent_MTases_sf"/>
</dbReference>
<reference evidence="2" key="5">
    <citation type="submission" date="2015-06" db="UniProtKB">
        <authorList>
            <consortium name="EnsemblFungi"/>
        </authorList>
    </citation>
    <scope>IDENTIFICATION</scope>
    <source>
        <strain evidence="2">ATCC 64411</strain>
    </source>
</reference>
<reference evidence="3" key="1">
    <citation type="submission" date="2010-05" db="EMBL/GenBank/DDBJ databases">
        <title>The genome sequence of Magnaporthe poae strain ATCC 64411.</title>
        <authorList>
            <person name="Ma L.-J."/>
            <person name="Dead R."/>
            <person name="Young S."/>
            <person name="Zeng Q."/>
            <person name="Koehrsen M."/>
            <person name="Alvarado L."/>
            <person name="Berlin A."/>
            <person name="Chapman S.B."/>
            <person name="Chen Z."/>
            <person name="Freedman E."/>
            <person name="Gellesch M."/>
            <person name="Goldberg J."/>
            <person name="Griggs A."/>
            <person name="Gujja S."/>
            <person name="Heilman E.R."/>
            <person name="Heiman D."/>
            <person name="Hepburn T."/>
            <person name="Howarth C."/>
            <person name="Jen D."/>
            <person name="Larson L."/>
            <person name="Mehta T."/>
            <person name="Neiman D."/>
            <person name="Pearson M."/>
            <person name="Roberts A."/>
            <person name="Saif S."/>
            <person name="Shea T."/>
            <person name="Shenoy N."/>
            <person name="Sisk P."/>
            <person name="Stolte C."/>
            <person name="Sykes S."/>
            <person name="Walk T."/>
            <person name="White J."/>
            <person name="Yandava C."/>
            <person name="Haas B."/>
            <person name="Nusbaum C."/>
            <person name="Birren B."/>
        </authorList>
    </citation>
    <scope>NUCLEOTIDE SEQUENCE [LARGE SCALE GENOMIC DNA]</scope>
    <source>
        <strain evidence="3">ATCC 64411 / 73-15</strain>
    </source>
</reference>
<proteinExistence type="predicted"/>
<protein>
    <submittedName>
        <fullName evidence="1 2">Uncharacterized protein</fullName>
    </submittedName>
</protein>
<sequence>MDRVVRTAADITLFTDKEEGGHTFLRIDEMQLVPLSAANQANDAVTFWRVEYKVAEPDAALVVADAGYEETTVADMRGIAVASERIASYCLGQPINEITAEERANALPHFKGLIDYTDEYVPGVVRGENKLSVGENIAQVIRENGDILQHVSKDAMLESFGLAKGNGWLASLAEQTSHRFPKMSLLEIGAGSPGSSTREILTRLGDAFLTYTYADVPGSVTPKAQRLFGGFVNRMIFKPYDMDKSPASQGFAGGAAMTPSYAFTQEVATTNDRLRKTGFGGIESATLDMMPWVGPGRVFVAQATGERGKAMRYRLEHLSSLPAARAPRLCLIGGGKTQEVRQMCDTLHEVLSSRYPETVRHESIEALSNGEAAPMVEGSTVVCLSELEQPLMEVITPEKLDALRLIYRHAKDVLFVTRGARLETPHSYMMLGVGRCMRFEHTQLNLQILDFDRITEDTVITVAEQLLRLETAGHWSSEGPLLYSVEPEVYVENDRQIIPRPHKDEVRNSRYNTTRRVVREEIEPATVRLVFEPREQGAPWEAQVPSPPDMPAPLPSGDEDVGRTRTLRMTHFIPSTITVAPGVRLMPFVGRAESESESGHKHKLYLGVAHSTESPAAVPVDRTFALHEGADRVAALASFAAALAHSGS</sequence>
<name>A0A0C4EC33_MAGP6</name>